<dbReference type="Proteomes" id="UP000186030">
    <property type="component" value="Unassembled WGS sequence"/>
</dbReference>
<evidence type="ECO:0000313" key="7">
    <source>
        <dbReference type="Proteomes" id="UP000186030"/>
    </source>
</evidence>
<evidence type="ECO:0000256" key="2">
    <source>
        <dbReference type="ARBA" id="ARBA00022603"/>
    </source>
</evidence>
<proteinExistence type="predicted"/>
<dbReference type="Gene3D" id="3.40.50.150">
    <property type="entry name" value="Vaccinia Virus protein VP39"/>
    <property type="match status" value="1"/>
</dbReference>
<keyword evidence="2 6" id="KW-0489">Methyltransferase</keyword>
<dbReference type="CDD" id="cd02440">
    <property type="entry name" value="AdoMet_MTases"/>
    <property type="match status" value="1"/>
</dbReference>
<dbReference type="PANTHER" id="PTHR44307:SF2">
    <property type="entry name" value="PHOSPHOETHANOLAMINE METHYLTRANSFERASE ISOFORM X1"/>
    <property type="match status" value="1"/>
</dbReference>
<dbReference type="SUPFAM" id="SSF53335">
    <property type="entry name" value="S-adenosyl-L-methionine-dependent methyltransferases"/>
    <property type="match status" value="1"/>
</dbReference>
<sequence>MINQVETKKGEEQMSAYLDWLADMGIDGAHPGGFELTKQILRKLHIDRSTSVLDVGCGTGQTAAYIAEQYGANVTAIDIHPTMIAKAKQRFAAKAVSIRLHRASVEALPFPAGTFDLALSESVLAFVSLPNALAEIRRVLKNDGLFVGIEACHERLTAAEQKQIAAFYGFRRLMTPAEWKEVLEQSGFRCRQFSYTAAAEAPSLGAPVVIALPPTPEMASMWQMHQQLTTQFGDRLGYCVFCCEP</sequence>
<dbReference type="InterPro" id="IPR013216">
    <property type="entry name" value="Methyltransf_11"/>
</dbReference>
<keyword evidence="3 6" id="KW-0808">Transferase</keyword>
<feature type="domain" description="Methyltransferase type 11" evidence="5">
    <location>
        <begin position="53"/>
        <end position="147"/>
    </location>
</feature>
<dbReference type="InterPro" id="IPR029063">
    <property type="entry name" value="SAM-dependent_MTases_sf"/>
</dbReference>
<organism evidence="6 7">
    <name type="scientific">Geobacillus proteiniphilus</name>
    <dbReference type="NCBI Taxonomy" id="860353"/>
    <lineage>
        <taxon>Bacteria</taxon>
        <taxon>Bacillati</taxon>
        <taxon>Bacillota</taxon>
        <taxon>Bacilli</taxon>
        <taxon>Bacillales</taxon>
        <taxon>Anoxybacillaceae</taxon>
        <taxon>Geobacillus</taxon>
    </lineage>
</organism>
<dbReference type="GO" id="GO:0008757">
    <property type="term" value="F:S-adenosylmethionine-dependent methyltransferase activity"/>
    <property type="evidence" value="ECO:0007669"/>
    <property type="project" value="InterPro"/>
</dbReference>
<gene>
    <name evidence="6" type="ORF">BRO54_0974</name>
</gene>
<comment type="pathway">
    <text evidence="1">Lipid metabolism.</text>
</comment>
<dbReference type="PANTHER" id="PTHR44307">
    <property type="entry name" value="PHOSPHOETHANOLAMINE METHYLTRANSFERASE"/>
    <property type="match status" value="1"/>
</dbReference>
<evidence type="ECO:0000259" key="5">
    <source>
        <dbReference type="Pfam" id="PF08241"/>
    </source>
</evidence>
<evidence type="ECO:0000313" key="6">
    <source>
        <dbReference type="EMBL" id="OKO95333.1"/>
    </source>
</evidence>
<evidence type="ECO:0000256" key="4">
    <source>
        <dbReference type="ARBA" id="ARBA00025707"/>
    </source>
</evidence>
<dbReference type="EMBL" id="MQMG01000008">
    <property type="protein sequence ID" value="OKO95333.1"/>
    <property type="molecule type" value="Genomic_DNA"/>
</dbReference>
<dbReference type="GO" id="GO:0032259">
    <property type="term" value="P:methylation"/>
    <property type="evidence" value="ECO:0007669"/>
    <property type="project" value="UniProtKB-KW"/>
</dbReference>
<dbReference type="Pfam" id="PF08241">
    <property type="entry name" value="Methyltransf_11"/>
    <property type="match status" value="1"/>
</dbReference>
<dbReference type="AlphaFoldDB" id="A0A1Q5T537"/>
<name>A0A1Q5T537_9BACL</name>
<comment type="caution">
    <text evidence="6">The sequence shown here is derived from an EMBL/GenBank/DDBJ whole genome shotgun (WGS) entry which is preliminary data.</text>
</comment>
<protein>
    <submittedName>
        <fullName evidence="6">Putative methyltransferase YodH</fullName>
    </submittedName>
</protein>
<reference evidence="6 7" key="1">
    <citation type="submission" date="2016-11" db="EMBL/GenBank/DDBJ databases">
        <authorList>
            <person name="Kadnikov V."/>
            <person name="Nazina T."/>
        </authorList>
    </citation>
    <scope>NUCLEOTIDE SEQUENCE [LARGE SCALE GENOMIC DNA]</scope>
    <source>
        <strain evidence="6 7">1017</strain>
    </source>
</reference>
<comment type="pathway">
    <text evidence="4">Phospholipid metabolism.</text>
</comment>
<reference evidence="7" key="2">
    <citation type="submission" date="2017-01" db="EMBL/GenBank/DDBJ databases">
        <title>Genome sequencing and annotation of Geobacillus sp. 1017, a Hydrocarbon-Oxidizing Thermophilic Bacterium Isolated from a Heavy Oil Reservoir (China).</title>
        <authorList>
            <person name="Kadnikov V.V."/>
            <person name="Mardanov A.V."/>
            <person name="Poltaraus A.B."/>
            <person name="Sokolova D.S."/>
            <person name="Semenova E.M."/>
            <person name="Ravin N.V."/>
            <person name="Tourova T.P."/>
            <person name="Nazina T.N."/>
        </authorList>
    </citation>
    <scope>NUCLEOTIDE SEQUENCE [LARGE SCALE GENOMIC DNA]</scope>
    <source>
        <strain evidence="7">1017</strain>
    </source>
</reference>
<accession>A0A1Q5T537</accession>
<evidence type="ECO:0000256" key="3">
    <source>
        <dbReference type="ARBA" id="ARBA00022679"/>
    </source>
</evidence>
<evidence type="ECO:0000256" key="1">
    <source>
        <dbReference type="ARBA" id="ARBA00005189"/>
    </source>
</evidence>